<feature type="transmembrane region" description="Helical" evidence="6">
    <location>
        <begin position="155"/>
        <end position="180"/>
    </location>
</feature>
<dbReference type="Proteomes" id="UP000076442">
    <property type="component" value="Unassembled WGS sequence"/>
</dbReference>
<keyword evidence="4 6" id="KW-1133">Transmembrane helix</keyword>
<sequence>MHKLRLLLAANLISTVGTGVTSYLIIWLLIDQLNQAVLYGILTMVTMILVFFASPYLGSLVDRHSRKNVFLNLEITGVFMLVAFLIFFDISTVLNIILVVLLIFYNTAYDSIKYPALSALTQEMFNEEEYSKVNSSLEVQGQAALMISSGLAAFMIGQISTTLILVMNVFTFISASILIYKLPYRRSSEVEEQSKAIKKESYWENFRASLQYLSQRKILFIILLTTFVPSIVIIVANYLDPIFIYDFLNEGPSVIGTANIFYAVGAISAGFIAYQMSKKLPEIQGVILFMVVFAISIITIFLVPHSLTFIAASFFWGNSNAAIRVFRKSYMFHHVDNAYMGRVNSLFNAFKLLGQVALIGTLTLTVVPMGQSNYGYFILFIIVIVSLFVTSYLFLKKSQHKNEKKNVSI</sequence>
<keyword evidence="2" id="KW-1003">Cell membrane</keyword>
<organism evidence="7 8">
    <name type="scientific">Bacillus subtilis</name>
    <dbReference type="NCBI Taxonomy" id="1423"/>
    <lineage>
        <taxon>Bacteria</taxon>
        <taxon>Bacillati</taxon>
        <taxon>Bacillota</taxon>
        <taxon>Bacilli</taxon>
        <taxon>Bacillales</taxon>
        <taxon>Bacillaceae</taxon>
        <taxon>Bacillus</taxon>
    </lineage>
</organism>
<dbReference type="GO" id="GO:0005886">
    <property type="term" value="C:plasma membrane"/>
    <property type="evidence" value="ECO:0007669"/>
    <property type="project" value="UniProtKB-SubCell"/>
</dbReference>
<feature type="transmembrane region" description="Helical" evidence="6">
    <location>
        <begin position="78"/>
        <end position="105"/>
    </location>
</feature>
<evidence type="ECO:0000256" key="2">
    <source>
        <dbReference type="ARBA" id="ARBA00022475"/>
    </source>
</evidence>
<feature type="transmembrane region" description="Helical" evidence="6">
    <location>
        <begin position="374"/>
        <end position="395"/>
    </location>
</feature>
<dbReference type="PANTHER" id="PTHR23513:SF11">
    <property type="entry name" value="STAPHYLOFERRIN A TRANSPORTER"/>
    <property type="match status" value="1"/>
</dbReference>
<name>A0AAP1E737_BACIU</name>
<gene>
    <name evidence="7" type="ORF">B4122_0765</name>
</gene>
<feature type="transmembrane region" description="Helical" evidence="6">
    <location>
        <begin position="218"/>
        <end position="239"/>
    </location>
</feature>
<feature type="transmembrane region" description="Helical" evidence="6">
    <location>
        <begin position="309"/>
        <end position="326"/>
    </location>
</feature>
<evidence type="ECO:0000256" key="5">
    <source>
        <dbReference type="ARBA" id="ARBA00023136"/>
    </source>
</evidence>
<dbReference type="PANTHER" id="PTHR23513">
    <property type="entry name" value="INTEGRAL MEMBRANE EFFLUX PROTEIN-RELATED"/>
    <property type="match status" value="1"/>
</dbReference>
<evidence type="ECO:0000313" key="7">
    <source>
        <dbReference type="EMBL" id="KZD94069.1"/>
    </source>
</evidence>
<keyword evidence="5 6" id="KW-0472">Membrane</keyword>
<evidence type="ECO:0000256" key="3">
    <source>
        <dbReference type="ARBA" id="ARBA00022692"/>
    </source>
</evidence>
<dbReference type="InterPro" id="IPR036259">
    <property type="entry name" value="MFS_trans_sf"/>
</dbReference>
<comment type="subcellular location">
    <subcellularLocation>
        <location evidence="1">Cell membrane</location>
        <topology evidence="1">Multi-pass membrane protein</topology>
    </subcellularLocation>
</comment>
<dbReference type="EMBL" id="LJZV01000003">
    <property type="protein sequence ID" value="KZD94069.1"/>
    <property type="molecule type" value="Genomic_DNA"/>
</dbReference>
<dbReference type="Pfam" id="PF07690">
    <property type="entry name" value="MFS_1"/>
    <property type="match status" value="1"/>
</dbReference>
<dbReference type="SUPFAM" id="SSF103473">
    <property type="entry name" value="MFS general substrate transporter"/>
    <property type="match status" value="1"/>
</dbReference>
<proteinExistence type="predicted"/>
<protein>
    <submittedName>
        <fullName evidence="7">Macrolide efflux protein</fullName>
    </submittedName>
</protein>
<evidence type="ECO:0000313" key="8">
    <source>
        <dbReference type="Proteomes" id="UP000076442"/>
    </source>
</evidence>
<evidence type="ECO:0000256" key="1">
    <source>
        <dbReference type="ARBA" id="ARBA00004651"/>
    </source>
</evidence>
<feature type="transmembrane region" description="Helical" evidence="6">
    <location>
        <begin position="36"/>
        <end position="57"/>
    </location>
</feature>
<evidence type="ECO:0000256" key="4">
    <source>
        <dbReference type="ARBA" id="ARBA00022989"/>
    </source>
</evidence>
<feature type="transmembrane region" description="Helical" evidence="6">
    <location>
        <begin position="251"/>
        <end position="274"/>
    </location>
</feature>
<evidence type="ECO:0000256" key="6">
    <source>
        <dbReference type="SAM" id="Phobius"/>
    </source>
</evidence>
<feature type="transmembrane region" description="Helical" evidence="6">
    <location>
        <begin position="286"/>
        <end position="303"/>
    </location>
</feature>
<keyword evidence="3 6" id="KW-0812">Transmembrane</keyword>
<reference evidence="7 8" key="1">
    <citation type="submission" date="2015-09" db="EMBL/GenBank/DDBJ databases">
        <title>Spore heat resistance.</title>
        <authorList>
            <person name="Boekhorst J."/>
            <person name="Berendsen E.M."/>
            <person name="Wells-Bennik M.H."/>
            <person name="Kuipers O.P."/>
        </authorList>
    </citation>
    <scope>NUCLEOTIDE SEQUENCE [LARGE SCALE GENOMIC DNA]</scope>
    <source>
        <strain evidence="7 8">B4122</strain>
    </source>
</reference>
<dbReference type="AlphaFoldDB" id="A0AAP1E737"/>
<dbReference type="RefSeq" id="WP_042977015.1">
    <property type="nucleotide sequence ID" value="NZ_CP076083.1"/>
</dbReference>
<dbReference type="CDD" id="cd06173">
    <property type="entry name" value="MFS_MefA_like"/>
    <property type="match status" value="1"/>
</dbReference>
<dbReference type="GO" id="GO:0022857">
    <property type="term" value="F:transmembrane transporter activity"/>
    <property type="evidence" value="ECO:0007669"/>
    <property type="project" value="InterPro"/>
</dbReference>
<feature type="transmembrane region" description="Helical" evidence="6">
    <location>
        <begin position="346"/>
        <end position="368"/>
    </location>
</feature>
<feature type="transmembrane region" description="Helical" evidence="6">
    <location>
        <begin position="7"/>
        <end position="30"/>
    </location>
</feature>
<dbReference type="Gene3D" id="1.20.1250.20">
    <property type="entry name" value="MFS general substrate transporter like domains"/>
    <property type="match status" value="1"/>
</dbReference>
<comment type="caution">
    <text evidence="7">The sequence shown here is derived from an EMBL/GenBank/DDBJ whole genome shotgun (WGS) entry which is preliminary data.</text>
</comment>
<accession>A0AAP1E737</accession>
<dbReference type="InterPro" id="IPR011701">
    <property type="entry name" value="MFS"/>
</dbReference>